<proteinExistence type="predicted"/>
<evidence type="ECO:0000256" key="1">
    <source>
        <dbReference type="SAM" id="SignalP"/>
    </source>
</evidence>
<feature type="signal peptide" evidence="1">
    <location>
        <begin position="1"/>
        <end position="28"/>
    </location>
</feature>
<gene>
    <name evidence="2" type="ORF">SCMC78_38150</name>
</gene>
<feature type="chain" id="PRO_5044219932" evidence="1">
    <location>
        <begin position="29"/>
        <end position="110"/>
    </location>
</feature>
<evidence type="ECO:0000313" key="2">
    <source>
        <dbReference type="EMBL" id="BFP54008.1"/>
    </source>
</evidence>
<dbReference type="AlphaFoldDB" id="A0AB33KK50"/>
<dbReference type="EMBL" id="AP035884">
    <property type="protein sequence ID" value="BFP54008.1"/>
    <property type="molecule type" value="Genomic_DNA"/>
</dbReference>
<keyword evidence="1" id="KW-0732">Signal</keyword>
<organism evidence="2">
    <name type="scientific">Streptomyces sp. CMC78</name>
    <dbReference type="NCBI Taxonomy" id="3231512"/>
    <lineage>
        <taxon>Bacteria</taxon>
        <taxon>Bacillati</taxon>
        <taxon>Actinomycetota</taxon>
        <taxon>Actinomycetes</taxon>
        <taxon>Kitasatosporales</taxon>
        <taxon>Streptomycetaceae</taxon>
        <taxon>Streptomyces</taxon>
    </lineage>
</organism>
<name>A0AB33KK50_9ACTN</name>
<accession>A0AB33KK50</accession>
<protein>
    <submittedName>
        <fullName evidence="2">Uncharacterized protein</fullName>
    </submittedName>
</protein>
<sequence length="110" mass="11621">MGSRGKTMVGAVVTAVSIVALVAAPASAATADLSRTCGGVKTYYDYSSRTLVYTQKTGTSCAGHAWVRVKTNGTWKKWIHNNSKATISNSTGNFQGSQHKSCETCTVKTL</sequence>
<reference evidence="2" key="1">
    <citation type="submission" date="2024-07" db="EMBL/GenBank/DDBJ databases">
        <title>Complete genome sequences of cellulolytic bacteria, Kitasatospora sp. CMC57 and Streptomyces sp. CMC78, isolated from Japanese agricultural soil.</title>
        <authorList>
            <person name="Hashimoto T."/>
            <person name="Ito M."/>
            <person name="Iwamoto M."/>
            <person name="Fukahori D."/>
            <person name="Shoda T."/>
            <person name="Sakoda M."/>
            <person name="Morohoshi T."/>
            <person name="Mitsuboshi M."/>
            <person name="Nishizawa T."/>
        </authorList>
    </citation>
    <scope>NUCLEOTIDE SEQUENCE</scope>
    <source>
        <strain evidence="2">CMC78</strain>
    </source>
</reference>
<dbReference type="KEGG" id="stcm:SCMC78_38150"/>